<evidence type="ECO:0000256" key="12">
    <source>
        <dbReference type="ARBA" id="ARBA00031427"/>
    </source>
</evidence>
<dbReference type="InterPro" id="IPR005789">
    <property type="entry name" value="Thr_deHydtase_catblc"/>
</dbReference>
<evidence type="ECO:0000259" key="14">
    <source>
        <dbReference type="Pfam" id="PF00291"/>
    </source>
</evidence>
<dbReference type="SUPFAM" id="SSF53686">
    <property type="entry name" value="Tryptophan synthase beta subunit-like PLP-dependent enzymes"/>
    <property type="match status" value="1"/>
</dbReference>
<keyword evidence="8" id="KW-0021">Allosteric enzyme</keyword>
<gene>
    <name evidence="15" type="ORF">SpAn4DRAFT_1769</name>
</gene>
<evidence type="ECO:0000256" key="11">
    <source>
        <dbReference type="ARBA" id="ARBA00025527"/>
    </source>
</evidence>
<dbReference type="InterPro" id="IPR001926">
    <property type="entry name" value="TrpB-like_PALP"/>
</dbReference>
<dbReference type="PANTHER" id="PTHR48078">
    <property type="entry name" value="THREONINE DEHYDRATASE, MITOCHONDRIAL-RELATED"/>
    <property type="match status" value="1"/>
</dbReference>
<dbReference type="FunFam" id="3.40.50.1100:FF:000007">
    <property type="entry name" value="L-threonine dehydratase catabolic TdcB"/>
    <property type="match status" value="1"/>
</dbReference>
<dbReference type="Gene3D" id="3.40.50.1100">
    <property type="match status" value="2"/>
</dbReference>
<feature type="domain" description="Tryptophan synthase beta chain-like PALP" evidence="14">
    <location>
        <begin position="18"/>
        <end position="307"/>
    </location>
</feature>
<keyword evidence="13" id="KW-0547">Nucleotide-binding</keyword>
<dbReference type="PROSITE" id="PS00165">
    <property type="entry name" value="DEHYDRATASE_SER_THR"/>
    <property type="match status" value="1"/>
</dbReference>
<sequence>MDVDKLNLVKIKEAWQRITPFVHQTPLQHSRTLSEIANCQVHLKLENMQKTGSFKIRGAVNKIFSLCPEEMACGVITASAGNHAQGVAWAAKACNVSAIVVMPEKAPIAKVRATKAYGANVVLHGQNYDEAYQHARILQAEQNRTFIHAFDDPAIIAGQGTVALEIMSQMFDVDAIIAPVGGGGLIAGLAVAAKEHNPKIKVIGVQAAGAPSMAQSLACGARSCLKSVSTIADGIAVKQPGDITFDYTQKYVDEIILVTEEEIIAGILFMLERGKIMTEGAGVVGIAALLADKVKLPMQKVAVAVSGGNIDPMLLSTLIEDKYQQVACW</sequence>
<name>A0A0U1KTN6_9FIRM</name>
<evidence type="ECO:0000256" key="3">
    <source>
        <dbReference type="ARBA" id="ARBA00004958"/>
    </source>
</evidence>
<evidence type="ECO:0000256" key="8">
    <source>
        <dbReference type="ARBA" id="ARBA00022533"/>
    </source>
</evidence>
<comment type="catalytic activity">
    <reaction evidence="1 13">
        <text>L-threonine = 2-oxobutanoate + NH4(+)</text>
        <dbReference type="Rhea" id="RHEA:22108"/>
        <dbReference type="ChEBI" id="CHEBI:16763"/>
        <dbReference type="ChEBI" id="CHEBI:28938"/>
        <dbReference type="ChEBI" id="CHEBI:57926"/>
        <dbReference type="EC" id="4.3.1.19"/>
    </reaction>
</comment>
<dbReference type="AlphaFoldDB" id="A0A0U1KTN6"/>
<evidence type="ECO:0000256" key="6">
    <source>
        <dbReference type="ARBA" id="ARBA00012096"/>
    </source>
</evidence>
<reference evidence="16" key="1">
    <citation type="submission" date="2015-03" db="EMBL/GenBank/DDBJ databases">
        <authorList>
            <person name="Nijsse Bart"/>
        </authorList>
    </citation>
    <scope>NUCLEOTIDE SEQUENCE [LARGE SCALE GENOMIC DNA]</scope>
</reference>
<evidence type="ECO:0000256" key="1">
    <source>
        <dbReference type="ARBA" id="ARBA00001274"/>
    </source>
</evidence>
<dbReference type="UniPathway" id="UPA00052">
    <property type="reaction ID" value="UER00507"/>
</dbReference>
<dbReference type="PANTHER" id="PTHR48078:SF6">
    <property type="entry name" value="L-THREONINE DEHYDRATASE CATABOLIC TDCB"/>
    <property type="match status" value="1"/>
</dbReference>
<dbReference type="GO" id="GO:0009097">
    <property type="term" value="P:isoleucine biosynthetic process"/>
    <property type="evidence" value="ECO:0007669"/>
    <property type="project" value="TreeGrafter"/>
</dbReference>
<evidence type="ECO:0000256" key="2">
    <source>
        <dbReference type="ARBA" id="ARBA00001933"/>
    </source>
</evidence>
<dbReference type="GO" id="GO:0000166">
    <property type="term" value="F:nucleotide binding"/>
    <property type="evidence" value="ECO:0007669"/>
    <property type="project" value="UniProtKB-KW"/>
</dbReference>
<comment type="cofactor">
    <cofactor evidence="2 13">
        <name>pyridoxal 5'-phosphate</name>
        <dbReference type="ChEBI" id="CHEBI:597326"/>
    </cofactor>
</comment>
<keyword evidence="10 13" id="KW-0456">Lyase</keyword>
<dbReference type="CDD" id="cd01562">
    <property type="entry name" value="Thr-dehyd"/>
    <property type="match status" value="1"/>
</dbReference>
<dbReference type="Proteomes" id="UP000049855">
    <property type="component" value="Unassembled WGS sequence"/>
</dbReference>
<accession>A0A0U1KTN6</accession>
<dbReference type="InterPro" id="IPR050147">
    <property type="entry name" value="Ser/Thr_Dehydratase"/>
</dbReference>
<dbReference type="GO" id="GO:0030170">
    <property type="term" value="F:pyridoxal phosphate binding"/>
    <property type="evidence" value="ECO:0007669"/>
    <property type="project" value="InterPro"/>
</dbReference>
<proteinExistence type="inferred from homology"/>
<dbReference type="RefSeq" id="WP_021169511.1">
    <property type="nucleotide sequence ID" value="NZ_CTRP01000003.1"/>
</dbReference>
<comment type="similarity">
    <text evidence="4 13">Belongs to the serine/threonine dehydratase family.</text>
</comment>
<evidence type="ECO:0000313" key="15">
    <source>
        <dbReference type="EMBL" id="CQR70791.1"/>
    </source>
</evidence>
<evidence type="ECO:0000256" key="9">
    <source>
        <dbReference type="ARBA" id="ARBA00022898"/>
    </source>
</evidence>
<comment type="subunit">
    <text evidence="5 13">In the native structure, TdcB is in a dimeric form, whereas in the TdcB-AMP complex, it exists in a tetrameric form (dimer of dimers).</text>
</comment>
<evidence type="ECO:0000313" key="16">
    <source>
        <dbReference type="Proteomes" id="UP000049855"/>
    </source>
</evidence>
<dbReference type="InterPro" id="IPR036052">
    <property type="entry name" value="TrpB-like_PALP_sf"/>
</dbReference>
<dbReference type="InterPro" id="IPR000634">
    <property type="entry name" value="Ser/Thr_deHydtase_PyrdxlP-BS"/>
</dbReference>
<dbReference type="EMBL" id="CTRP01000003">
    <property type="protein sequence ID" value="CQR70791.1"/>
    <property type="molecule type" value="Genomic_DNA"/>
</dbReference>
<evidence type="ECO:0000256" key="13">
    <source>
        <dbReference type="RuleBase" id="RU363083"/>
    </source>
</evidence>
<dbReference type="GO" id="GO:0006565">
    <property type="term" value="P:L-serine catabolic process"/>
    <property type="evidence" value="ECO:0007669"/>
    <property type="project" value="TreeGrafter"/>
</dbReference>
<dbReference type="GO" id="GO:0003941">
    <property type="term" value="F:L-serine ammonia-lyase activity"/>
    <property type="evidence" value="ECO:0007669"/>
    <property type="project" value="TreeGrafter"/>
</dbReference>
<comment type="function">
    <text evidence="11 13">Catalyzes the anaerobic formation of alpha-ketobutyrate and ammonia from threonine in a two-step reaction. The first step involved a dehydration of threonine and a production of enamine intermediates (aminocrotonate), which tautomerizes to its imine form (iminobutyrate). Both intermediates are unstable and short-lived. The second step is the nonenzymatic hydrolysis of the enamine/imine intermediates to form 2-ketobutyrate and free ammonia. In the low water environment of the cell, the second step is accelerated by RidA.</text>
</comment>
<keyword evidence="9 13" id="KW-0663">Pyridoxal phosphate</keyword>
<dbReference type="EC" id="4.3.1.19" evidence="6 13"/>
<evidence type="ECO:0000256" key="5">
    <source>
        <dbReference type="ARBA" id="ARBA00011447"/>
    </source>
</evidence>
<evidence type="ECO:0000256" key="4">
    <source>
        <dbReference type="ARBA" id="ARBA00010869"/>
    </source>
</evidence>
<comment type="pathway">
    <text evidence="3 13">Amino-acid degradation; L-threonine degradation via propanoate pathway; propanoate from L-threonine: step 1/4.</text>
</comment>
<dbReference type="GO" id="GO:0004794">
    <property type="term" value="F:threonine deaminase activity"/>
    <property type="evidence" value="ECO:0007669"/>
    <property type="project" value="UniProtKB-EC"/>
</dbReference>
<protein>
    <recommendedName>
        <fullName evidence="7 13">L-threonine dehydratase catabolic TdcB</fullName>
        <ecNumber evidence="6 13">4.3.1.19</ecNumber>
    </recommendedName>
    <alternativeName>
        <fullName evidence="12 13">Threonine deaminase</fullName>
    </alternativeName>
</protein>
<organism evidence="15 16">
    <name type="scientific">Sporomusa ovata</name>
    <dbReference type="NCBI Taxonomy" id="2378"/>
    <lineage>
        <taxon>Bacteria</taxon>
        <taxon>Bacillati</taxon>
        <taxon>Bacillota</taxon>
        <taxon>Negativicutes</taxon>
        <taxon>Selenomonadales</taxon>
        <taxon>Sporomusaceae</taxon>
        <taxon>Sporomusa</taxon>
    </lineage>
</organism>
<evidence type="ECO:0000256" key="10">
    <source>
        <dbReference type="ARBA" id="ARBA00023239"/>
    </source>
</evidence>
<dbReference type="Pfam" id="PF00291">
    <property type="entry name" value="PALP"/>
    <property type="match status" value="1"/>
</dbReference>
<keyword evidence="16" id="KW-1185">Reference proteome</keyword>
<dbReference type="NCBIfam" id="TIGR01127">
    <property type="entry name" value="ilvA_1Cterm"/>
    <property type="match status" value="1"/>
</dbReference>
<dbReference type="GO" id="GO:0070689">
    <property type="term" value="P:L-threonine catabolic process to propionate"/>
    <property type="evidence" value="ECO:0007669"/>
    <property type="project" value="UniProtKB-UniPathway"/>
</dbReference>
<evidence type="ECO:0000256" key="7">
    <source>
        <dbReference type="ARBA" id="ARBA00022248"/>
    </source>
</evidence>